<evidence type="ECO:0000256" key="1">
    <source>
        <dbReference type="ARBA" id="ARBA00006987"/>
    </source>
</evidence>
<accession>A0A853H3V3</accession>
<dbReference type="RefSeq" id="WP_130037921.1">
    <property type="nucleotide sequence ID" value="NZ_JACCEV010000001.1"/>
</dbReference>
<dbReference type="Pfam" id="PF03401">
    <property type="entry name" value="TctC"/>
    <property type="match status" value="1"/>
</dbReference>
<dbReference type="Proteomes" id="UP000554144">
    <property type="component" value="Unassembled WGS sequence"/>
</dbReference>
<keyword evidence="4" id="KW-1185">Reference proteome</keyword>
<evidence type="ECO:0000256" key="2">
    <source>
        <dbReference type="SAM" id="SignalP"/>
    </source>
</evidence>
<gene>
    <name evidence="3" type="ORF">H0A62_04285</name>
</gene>
<evidence type="ECO:0000313" key="3">
    <source>
        <dbReference type="EMBL" id="NYT84814.1"/>
    </source>
</evidence>
<dbReference type="EMBL" id="JACCEV010000001">
    <property type="protein sequence ID" value="NYT84814.1"/>
    <property type="molecule type" value="Genomic_DNA"/>
</dbReference>
<dbReference type="AlphaFoldDB" id="A0A853H3V3"/>
<dbReference type="InterPro" id="IPR042100">
    <property type="entry name" value="Bug_dom1"/>
</dbReference>
<keyword evidence="2" id="KW-0732">Signal</keyword>
<comment type="similarity">
    <text evidence="1">Belongs to the UPF0065 (bug) family.</text>
</comment>
<organism evidence="3 4">
    <name type="scientific">Pollutimonas harenae</name>
    <dbReference type="NCBI Taxonomy" id="657015"/>
    <lineage>
        <taxon>Bacteria</taxon>
        <taxon>Pseudomonadati</taxon>
        <taxon>Pseudomonadota</taxon>
        <taxon>Betaproteobacteria</taxon>
        <taxon>Burkholderiales</taxon>
        <taxon>Alcaligenaceae</taxon>
        <taxon>Pollutimonas</taxon>
    </lineage>
</organism>
<feature type="chain" id="PRO_5032880811" evidence="2">
    <location>
        <begin position="25"/>
        <end position="319"/>
    </location>
</feature>
<dbReference type="Gene3D" id="3.40.190.10">
    <property type="entry name" value="Periplasmic binding protein-like II"/>
    <property type="match status" value="1"/>
</dbReference>
<dbReference type="PIRSF" id="PIRSF017082">
    <property type="entry name" value="YflP"/>
    <property type="match status" value="1"/>
</dbReference>
<dbReference type="SUPFAM" id="SSF53850">
    <property type="entry name" value="Periplasmic binding protein-like II"/>
    <property type="match status" value="1"/>
</dbReference>
<dbReference type="CDD" id="cd07012">
    <property type="entry name" value="PBP2_Bug_TTT"/>
    <property type="match status" value="1"/>
</dbReference>
<dbReference type="PANTHER" id="PTHR42928:SF5">
    <property type="entry name" value="BLR1237 PROTEIN"/>
    <property type="match status" value="1"/>
</dbReference>
<name>A0A853H3V3_9BURK</name>
<dbReference type="PANTHER" id="PTHR42928">
    <property type="entry name" value="TRICARBOXYLATE-BINDING PROTEIN"/>
    <property type="match status" value="1"/>
</dbReference>
<evidence type="ECO:0000313" key="4">
    <source>
        <dbReference type="Proteomes" id="UP000554144"/>
    </source>
</evidence>
<feature type="signal peptide" evidence="2">
    <location>
        <begin position="1"/>
        <end position="24"/>
    </location>
</feature>
<proteinExistence type="inferred from homology"/>
<sequence length="319" mass="33912">MRQRLYKLGAMLGLALGLSGMSMAASFPDGPVNLVVNYGAGGNTDVASRQLASGMEEFLKQSIVVVNKPGAMGTMGPTYLTRQKNDGYTFGVVTYSTVAIAPHLMSVPYTIDDFEFVAGFGRFRYGVAVRADSPYKNIQDLVDGAKKGDGLFFGAPSAPNNLAIFELAKVSGGKFEQILYKSGAETVIGLLSGQVDVIVQNPSDILPHIAAGKIRMLASASPIRWPEQPDVPTIKEQGFPVEIDSWLGLAVPKGTSPDHVKVLESATLAAMNEPKVQENFKAIGVDPAGLTGAEYKQALADGYEIMGKAIKDANLPRVN</sequence>
<dbReference type="OrthoDB" id="8678477at2"/>
<dbReference type="InterPro" id="IPR005064">
    <property type="entry name" value="BUG"/>
</dbReference>
<protein>
    <submittedName>
        <fullName evidence="3">Tripartite tricarboxylate transporter substrate binding protein</fullName>
    </submittedName>
</protein>
<comment type="caution">
    <text evidence="3">The sequence shown here is derived from an EMBL/GenBank/DDBJ whole genome shotgun (WGS) entry which is preliminary data.</text>
</comment>
<reference evidence="3 4" key="1">
    <citation type="submission" date="2020-07" db="EMBL/GenBank/DDBJ databases">
        <title>Taxonomic revisions and descriptions of new bacterial species based on genomic comparisons in the high-G+C-content subgroup of the family Alcaligenaceae.</title>
        <authorList>
            <person name="Szabo A."/>
            <person name="Felfoldi T."/>
        </authorList>
    </citation>
    <scope>NUCLEOTIDE SEQUENCE [LARGE SCALE GENOMIC DNA]</scope>
    <source>
        <strain evidence="3 4">DSM 25667</strain>
    </source>
</reference>
<dbReference type="Gene3D" id="3.40.190.150">
    <property type="entry name" value="Bordetella uptake gene, domain 1"/>
    <property type="match status" value="1"/>
</dbReference>